<dbReference type="PANTHER" id="PTHR11136:SF0">
    <property type="entry name" value="DIHYDROFOLATE SYNTHETASE-RELATED"/>
    <property type="match status" value="1"/>
</dbReference>
<dbReference type="InterPro" id="IPR004101">
    <property type="entry name" value="Mur_ligase_C"/>
</dbReference>
<evidence type="ECO:0000256" key="6">
    <source>
        <dbReference type="ARBA" id="ARBA00022840"/>
    </source>
</evidence>
<dbReference type="InterPro" id="IPR036615">
    <property type="entry name" value="Mur_ligase_C_dom_sf"/>
</dbReference>
<dbReference type="GO" id="GO:0008841">
    <property type="term" value="F:dihydrofolate synthase activity"/>
    <property type="evidence" value="ECO:0007669"/>
    <property type="project" value="TreeGrafter"/>
</dbReference>
<evidence type="ECO:0000256" key="4">
    <source>
        <dbReference type="ARBA" id="ARBA00022723"/>
    </source>
</evidence>
<evidence type="ECO:0000256" key="7">
    <source>
        <dbReference type="ARBA" id="ARBA00022842"/>
    </source>
</evidence>
<dbReference type="Gene3D" id="3.90.190.20">
    <property type="entry name" value="Mur ligase, C-terminal domain"/>
    <property type="match status" value="1"/>
</dbReference>
<dbReference type="InterPro" id="IPR036565">
    <property type="entry name" value="Mur-like_cat_sf"/>
</dbReference>
<keyword evidence="14" id="KW-1185">Reference proteome</keyword>
<keyword evidence="4" id="KW-0479">Metal-binding</keyword>
<gene>
    <name evidence="13" type="ORF">APZ18_06665</name>
</gene>
<dbReference type="Pfam" id="PF02875">
    <property type="entry name" value="Mur_ligase_C"/>
    <property type="match status" value="1"/>
</dbReference>
<feature type="domain" description="Mur ligase central" evidence="12">
    <location>
        <begin position="45"/>
        <end position="274"/>
    </location>
</feature>
<dbReference type="SUPFAM" id="SSF53623">
    <property type="entry name" value="MurD-like peptide ligases, catalytic domain"/>
    <property type="match status" value="1"/>
</dbReference>
<keyword evidence="3 10" id="KW-0436">Ligase</keyword>
<feature type="domain" description="Mur ligase C-terminal" evidence="11">
    <location>
        <begin position="302"/>
        <end position="424"/>
    </location>
</feature>
<dbReference type="EC" id="6.3.2.17" evidence="2"/>
<evidence type="ECO:0000256" key="10">
    <source>
        <dbReference type="PIRNR" id="PIRNR001563"/>
    </source>
</evidence>
<comment type="similarity">
    <text evidence="1 10">Belongs to the folylpolyglutamate synthase family.</text>
</comment>
<dbReference type="GO" id="GO:0005524">
    <property type="term" value="F:ATP binding"/>
    <property type="evidence" value="ECO:0007669"/>
    <property type="project" value="UniProtKB-KW"/>
</dbReference>
<dbReference type="PIRSF" id="PIRSF001563">
    <property type="entry name" value="Folylpolyglu_synth"/>
    <property type="match status" value="1"/>
</dbReference>
<evidence type="ECO:0000313" key="13">
    <source>
        <dbReference type="EMBL" id="KQC86834.1"/>
    </source>
</evidence>
<evidence type="ECO:0000256" key="3">
    <source>
        <dbReference type="ARBA" id="ARBA00022598"/>
    </source>
</evidence>
<dbReference type="PANTHER" id="PTHR11136">
    <property type="entry name" value="FOLYLPOLYGLUTAMATE SYNTHASE-RELATED"/>
    <property type="match status" value="1"/>
</dbReference>
<keyword evidence="7" id="KW-0460">Magnesium</keyword>
<keyword evidence="6 10" id="KW-0067">ATP-binding</keyword>
<evidence type="ECO:0000259" key="11">
    <source>
        <dbReference type="Pfam" id="PF02875"/>
    </source>
</evidence>
<protein>
    <recommendedName>
        <fullName evidence="2">tetrahydrofolate synthase</fullName>
        <ecNumber evidence="2">6.3.2.17</ecNumber>
    </recommendedName>
    <alternativeName>
        <fullName evidence="8">Tetrahydrofolylpolyglutamate synthase</fullName>
    </alternativeName>
</protein>
<dbReference type="GO" id="GO:0046872">
    <property type="term" value="F:metal ion binding"/>
    <property type="evidence" value="ECO:0007669"/>
    <property type="project" value="UniProtKB-KW"/>
</dbReference>
<sequence>MNYREATDYIEKLQTEVGSDLSLKQIKYLADKVGNPENKSRIIHIAGTNGKGSVGNFIAGILAMSGYTVGRYVSPALFDYREKIQKITGNIYGLQKEYISEQEVADNLTYLIEKTDEIRKEGKKAPTAFEIETVMAYKVFADWKVDVAIVETGMGGRLDATNIVEKPVLSVITSISMDHMDYLGDTLLAIAKEKYGIIKNRVPVVAIEPESECLEELKYTCRRHDANLNIFSRDDIRPYEFSVDKTSFIYENEKFTLSQAGIFQLDNAGLALEAAKVLYGSGFRLINKQSVKEAFKMCRWPGRFEVVSHDPYVIVDGAHNPDAARLLKYSLSAYFPGEKFIYIIGVFKDKDYEQILRTTLPRAKRVYTINAPAPRGLESEQLAECAAKISDNKIKHIEAKHNVREALSSISRDGVTGRIVVFGSLSFLHEVYEYFGKGY</sequence>
<keyword evidence="5 10" id="KW-0547">Nucleotide-binding</keyword>
<evidence type="ECO:0000256" key="5">
    <source>
        <dbReference type="ARBA" id="ARBA00022741"/>
    </source>
</evidence>
<dbReference type="RefSeq" id="WP_055942845.1">
    <property type="nucleotide sequence ID" value="NZ_JAQDCV010000004.1"/>
</dbReference>
<accession>A0AAW3JY56</accession>
<comment type="caution">
    <text evidence="13">The sequence shown here is derived from an EMBL/GenBank/DDBJ whole genome shotgun (WGS) entry which is preliminary data.</text>
</comment>
<dbReference type="Pfam" id="PF08245">
    <property type="entry name" value="Mur_ligase_M"/>
    <property type="match status" value="1"/>
</dbReference>
<dbReference type="SUPFAM" id="SSF53244">
    <property type="entry name" value="MurD-like peptide ligases, peptide-binding domain"/>
    <property type="match status" value="1"/>
</dbReference>
<evidence type="ECO:0000259" key="12">
    <source>
        <dbReference type="Pfam" id="PF08245"/>
    </source>
</evidence>
<evidence type="ECO:0000256" key="1">
    <source>
        <dbReference type="ARBA" id="ARBA00008276"/>
    </source>
</evidence>
<dbReference type="Gene3D" id="3.40.1190.10">
    <property type="entry name" value="Mur-like, catalytic domain"/>
    <property type="match status" value="1"/>
</dbReference>
<name>A0AAW3JY56_9FIRM</name>
<reference evidence="13 14" key="1">
    <citation type="submission" date="2015-10" db="EMBL/GenBank/DDBJ databases">
        <title>Butyribacter intestini gen. nov., sp. nov., a butyric acid-producing bacterium of the family Lachnospiraceae isolated from the human faeces.</title>
        <authorList>
            <person name="Zou Y."/>
            <person name="Xue W."/>
            <person name="Luo G."/>
            <person name="Lv M."/>
        </authorList>
    </citation>
    <scope>NUCLEOTIDE SEQUENCE [LARGE SCALE GENOMIC DNA]</scope>
    <source>
        <strain evidence="13 14">TF01-11</strain>
    </source>
</reference>
<evidence type="ECO:0000313" key="14">
    <source>
        <dbReference type="Proteomes" id="UP000050833"/>
    </source>
</evidence>
<comment type="catalytic activity">
    <reaction evidence="9">
        <text>(6S)-5,6,7,8-tetrahydrofolyl-(gamma-L-Glu)(n) + L-glutamate + ATP = (6S)-5,6,7,8-tetrahydrofolyl-(gamma-L-Glu)(n+1) + ADP + phosphate + H(+)</text>
        <dbReference type="Rhea" id="RHEA:10580"/>
        <dbReference type="Rhea" id="RHEA-COMP:14738"/>
        <dbReference type="Rhea" id="RHEA-COMP:14740"/>
        <dbReference type="ChEBI" id="CHEBI:15378"/>
        <dbReference type="ChEBI" id="CHEBI:29985"/>
        <dbReference type="ChEBI" id="CHEBI:30616"/>
        <dbReference type="ChEBI" id="CHEBI:43474"/>
        <dbReference type="ChEBI" id="CHEBI:141005"/>
        <dbReference type="ChEBI" id="CHEBI:456216"/>
        <dbReference type="EC" id="6.3.2.17"/>
    </reaction>
</comment>
<dbReference type="GO" id="GO:0005737">
    <property type="term" value="C:cytoplasm"/>
    <property type="evidence" value="ECO:0007669"/>
    <property type="project" value="TreeGrafter"/>
</dbReference>
<evidence type="ECO:0000256" key="8">
    <source>
        <dbReference type="ARBA" id="ARBA00030592"/>
    </source>
</evidence>
<dbReference type="EMBL" id="LLKB01000001">
    <property type="protein sequence ID" value="KQC86834.1"/>
    <property type="molecule type" value="Genomic_DNA"/>
</dbReference>
<dbReference type="InterPro" id="IPR018109">
    <property type="entry name" value="Folylpolyglutamate_synth_CS"/>
</dbReference>
<dbReference type="PROSITE" id="PS01011">
    <property type="entry name" value="FOLYLPOLYGLU_SYNT_1"/>
    <property type="match status" value="1"/>
</dbReference>
<proteinExistence type="inferred from homology"/>
<organism evidence="13 14">
    <name type="scientific">Butyribacter intestini</name>
    <dbReference type="NCBI Taxonomy" id="1703332"/>
    <lineage>
        <taxon>Bacteria</taxon>
        <taxon>Bacillati</taxon>
        <taxon>Bacillota</taxon>
        <taxon>Clostridia</taxon>
        <taxon>Lachnospirales</taxon>
        <taxon>Lachnospiraceae</taxon>
        <taxon>Butyribacter</taxon>
    </lineage>
</organism>
<dbReference type="InterPro" id="IPR013221">
    <property type="entry name" value="Mur_ligase_cen"/>
</dbReference>
<dbReference type="NCBIfam" id="TIGR01499">
    <property type="entry name" value="folC"/>
    <property type="match status" value="1"/>
</dbReference>
<evidence type="ECO:0000256" key="2">
    <source>
        <dbReference type="ARBA" id="ARBA00013025"/>
    </source>
</evidence>
<dbReference type="Proteomes" id="UP000050833">
    <property type="component" value="Unassembled WGS sequence"/>
</dbReference>
<dbReference type="GO" id="GO:0004326">
    <property type="term" value="F:tetrahydrofolylpolyglutamate synthase activity"/>
    <property type="evidence" value="ECO:0007669"/>
    <property type="project" value="UniProtKB-EC"/>
</dbReference>
<dbReference type="PROSITE" id="PS01012">
    <property type="entry name" value="FOLYLPOLYGLU_SYNT_2"/>
    <property type="match status" value="1"/>
</dbReference>
<dbReference type="AlphaFoldDB" id="A0AAW3JY56"/>
<dbReference type="InterPro" id="IPR001645">
    <property type="entry name" value="Folylpolyglutamate_synth"/>
</dbReference>
<evidence type="ECO:0000256" key="9">
    <source>
        <dbReference type="ARBA" id="ARBA00047493"/>
    </source>
</evidence>